<dbReference type="eggNOG" id="arCOG02640">
    <property type="taxonomic scope" value="Archaea"/>
</dbReference>
<dbReference type="OrthoDB" id="68479at2157"/>
<name>F2KND9_ARCVS</name>
<dbReference type="KEGG" id="ave:Arcve_1337"/>
<dbReference type="GeneID" id="10394458"/>
<dbReference type="NCBIfam" id="TIGR00153">
    <property type="entry name" value="TIGR00153 family protein"/>
    <property type="match status" value="1"/>
</dbReference>
<dbReference type="Gene3D" id="1.20.58.220">
    <property type="entry name" value="Phosphate transport system protein phou homolog 2, domain 2"/>
    <property type="match status" value="1"/>
</dbReference>
<sequence length="212" mass="24380">MWWFRRFMLGGSREKEVIDLFKEHLNTVRLACEIFAKAIETDDKSLLTEVCELEKTGDAIRREIALKLYEGAFLPVMRGTLYKLAETIDEILDTLEDTAVDYVRLISEIDGDVRELCVKVAVINVKMSTNLLEAFEALGNEHDLSDKTIKIRAREREVDALKYEIYKKLVKKEVSSYWEGKILSDFVDNLVDISDVIEDAADLIQILNVSLR</sequence>
<gene>
    <name evidence="2" type="ordered locus">Arcve_1337</name>
</gene>
<dbReference type="EMBL" id="CP002588">
    <property type="protein sequence ID" value="AEA47341.1"/>
    <property type="molecule type" value="Genomic_DNA"/>
</dbReference>
<proteinExistence type="inferred from homology"/>
<evidence type="ECO:0000313" key="3">
    <source>
        <dbReference type="Proteomes" id="UP000008136"/>
    </source>
</evidence>
<evidence type="ECO:0000313" key="2">
    <source>
        <dbReference type="EMBL" id="AEA47341.1"/>
    </source>
</evidence>
<dbReference type="Pfam" id="PF01865">
    <property type="entry name" value="PhoU_div"/>
    <property type="match status" value="1"/>
</dbReference>
<dbReference type="AlphaFoldDB" id="F2KND9"/>
<dbReference type="HOGENOM" id="CLU_104916_1_1_2"/>
<protein>
    <recommendedName>
        <fullName evidence="4">TIGR00153 family protein</fullName>
    </recommendedName>
</protein>
<dbReference type="InterPro" id="IPR038078">
    <property type="entry name" value="PhoU-like_sf"/>
</dbReference>
<organism evidence="2 3">
    <name type="scientific">Archaeoglobus veneficus (strain DSM 11195 / SNP6)</name>
    <dbReference type="NCBI Taxonomy" id="693661"/>
    <lineage>
        <taxon>Archaea</taxon>
        <taxon>Methanobacteriati</taxon>
        <taxon>Methanobacteriota</taxon>
        <taxon>Archaeoglobi</taxon>
        <taxon>Archaeoglobales</taxon>
        <taxon>Archaeoglobaceae</taxon>
        <taxon>Archaeoglobus</taxon>
    </lineage>
</organism>
<dbReference type="InterPro" id="IPR002727">
    <property type="entry name" value="DUF47"/>
</dbReference>
<keyword evidence="3" id="KW-1185">Reference proteome</keyword>
<evidence type="ECO:0008006" key="4">
    <source>
        <dbReference type="Google" id="ProtNLM"/>
    </source>
</evidence>
<dbReference type="InterPro" id="IPR018445">
    <property type="entry name" value="Put_Phosphate_transp_reg"/>
</dbReference>
<evidence type="ECO:0000256" key="1">
    <source>
        <dbReference type="ARBA" id="ARBA00008591"/>
    </source>
</evidence>
<dbReference type="PANTHER" id="PTHR36536">
    <property type="entry name" value="UPF0111 PROTEIN HI_1603"/>
    <property type="match status" value="1"/>
</dbReference>
<accession>F2KND9</accession>
<dbReference type="PANTHER" id="PTHR36536:SF3">
    <property type="entry name" value="UPF0111 PROTEIN HI_1603"/>
    <property type="match status" value="1"/>
</dbReference>
<comment type="similarity">
    <text evidence="1">Belongs to the UPF0111 family.</text>
</comment>
<dbReference type="SUPFAM" id="SSF109755">
    <property type="entry name" value="PhoU-like"/>
    <property type="match status" value="1"/>
</dbReference>
<reference evidence="2 3" key="1">
    <citation type="submission" date="2011-03" db="EMBL/GenBank/DDBJ databases">
        <title>The complete genome of Archaeoglobus veneficus SNP6.</title>
        <authorList>
            <consortium name="US DOE Joint Genome Institute (JGI-PGF)"/>
            <person name="Lucas S."/>
            <person name="Copeland A."/>
            <person name="Lapidus A."/>
            <person name="Bruce D."/>
            <person name="Goodwin L."/>
            <person name="Pitluck S."/>
            <person name="Kyrpides N."/>
            <person name="Mavromatis K."/>
            <person name="Pagani I."/>
            <person name="Ivanova N."/>
            <person name="Mikhailova N."/>
            <person name="Lu M."/>
            <person name="Detter J.C."/>
            <person name="Tapia R."/>
            <person name="Han C."/>
            <person name="Land M."/>
            <person name="Hauser L."/>
            <person name="Markowitz V."/>
            <person name="Cheng J.-F."/>
            <person name="Hugenholtz P."/>
            <person name="Woyke T."/>
            <person name="Wu D."/>
            <person name="Spring S."/>
            <person name="Brambilla E."/>
            <person name="Klenk H.-P."/>
            <person name="Eisen J.A."/>
        </authorList>
    </citation>
    <scope>NUCLEOTIDE SEQUENCE [LARGE SCALE GENOMIC DNA]</scope>
    <source>
        <strain>SNP6</strain>
    </source>
</reference>
<dbReference type="RefSeq" id="WP_013684002.1">
    <property type="nucleotide sequence ID" value="NC_015320.1"/>
</dbReference>
<dbReference type="Proteomes" id="UP000008136">
    <property type="component" value="Chromosome"/>
</dbReference>
<dbReference type="STRING" id="693661.Arcve_1337"/>